<name>A0A2T0UDJ2_9ACTN</name>
<proteinExistence type="predicted"/>
<keyword evidence="2" id="KW-1185">Reference proteome</keyword>
<sequence length="677" mass="73163">MSGTEFAWDRPGLHLRFAYDDGPVRLVRLAAGPEAASAVAPCPIVELHTGGRNREHNTQIYVRSATGVRLRYVDHESDGDVLRVRQREEGRGIEVTTAFRAAGPGLQITQTVRNTGDRDLVLTMLTSAVFTVPGTGYDVLWGRSEWLGEGRWEQRPIAELLPDLAFAQFGYAGRGHFAVTSHGSWSSGEVLPTGVLASEHGTSVAWQVETSAGWHWELSRGADSVTVGVLGPTDLEHQFAERLAPGAEFTSVPAGVAVADGGRDAAFAALTGYRRAIRVPRTADTRLPVVYNDYMNTLMGDPSTEKLLPLIEAAAAAGAEYFCIDAGWFSAPGEGWWSGAGEWREGAGRFTDGLLAVTDAIRRAGMRPGLWLEPEGVGVDSPVAATLPDEALFCRYGERVVEGNHFQLDLRHPAARALLDETVDRLVDEFGIGFFKLDYNVNIGAGTDVGAAAPGAGLLGHTRALRDWILAVQERHPRLLIESCSSGGMRMDHHLLSAVHLQSTSDQQDYRRYATIAAAAPASVLPEQAGNWAYPDAGMTPEATAFAMTAGVMGRMYLSGFLHELGDEQSALVREAVALHRDRRSRLAVSRPAWPLGLPGWDDEVIALLLEADAGSLLAVWSRGDAAEIALPELRGRAVRQVYPASLPEWKWTDRDGVPVLDVPPGPSARIFEVAPH</sequence>
<dbReference type="InterPro" id="IPR002252">
    <property type="entry name" value="Glyco_hydro_36"/>
</dbReference>
<dbReference type="GO" id="GO:0004557">
    <property type="term" value="F:alpha-galactosidase activity"/>
    <property type="evidence" value="ECO:0007669"/>
    <property type="project" value="InterPro"/>
</dbReference>
<dbReference type="EMBL" id="PVTJ01000011">
    <property type="protein sequence ID" value="PRY56011.1"/>
    <property type="molecule type" value="Genomic_DNA"/>
</dbReference>
<dbReference type="PRINTS" id="PR00743">
    <property type="entry name" value="GLHYDRLASE36"/>
</dbReference>
<dbReference type="Pfam" id="PF02065">
    <property type="entry name" value="Melibiase"/>
    <property type="match status" value="1"/>
</dbReference>
<organism evidence="1 2">
    <name type="scientific">Glycomyces artemisiae</name>
    <dbReference type="NCBI Taxonomy" id="1076443"/>
    <lineage>
        <taxon>Bacteria</taxon>
        <taxon>Bacillati</taxon>
        <taxon>Actinomycetota</taxon>
        <taxon>Actinomycetes</taxon>
        <taxon>Glycomycetales</taxon>
        <taxon>Glycomycetaceae</taxon>
        <taxon>Glycomyces</taxon>
    </lineage>
</organism>
<evidence type="ECO:0000313" key="2">
    <source>
        <dbReference type="Proteomes" id="UP000238176"/>
    </source>
</evidence>
<reference evidence="1 2" key="1">
    <citation type="submission" date="2018-03" db="EMBL/GenBank/DDBJ databases">
        <title>Genomic Encyclopedia of Type Strains, Phase III (KMG-III): the genomes of soil and plant-associated and newly described type strains.</title>
        <authorList>
            <person name="Whitman W."/>
        </authorList>
    </citation>
    <scope>NUCLEOTIDE SEQUENCE [LARGE SCALE GENOMIC DNA]</scope>
    <source>
        <strain evidence="1 2">CGMCC 4.7067</strain>
    </source>
</reference>
<dbReference type="Gene3D" id="2.70.98.60">
    <property type="entry name" value="alpha-galactosidase from lactobacil brevis"/>
    <property type="match status" value="1"/>
</dbReference>
<protein>
    <submittedName>
        <fullName evidence="1">Alpha-galactosidase</fullName>
    </submittedName>
</protein>
<accession>A0A2T0UDJ2</accession>
<dbReference type="Proteomes" id="UP000238176">
    <property type="component" value="Unassembled WGS sequence"/>
</dbReference>
<dbReference type="InterPro" id="IPR017853">
    <property type="entry name" value="GH"/>
</dbReference>
<comment type="caution">
    <text evidence="1">The sequence shown here is derived from an EMBL/GenBank/DDBJ whole genome shotgun (WGS) entry which is preliminary data.</text>
</comment>
<dbReference type="RefSeq" id="WP_106366298.1">
    <property type="nucleotide sequence ID" value="NZ_PVTJ01000011.1"/>
</dbReference>
<dbReference type="GO" id="GO:0016052">
    <property type="term" value="P:carbohydrate catabolic process"/>
    <property type="evidence" value="ECO:0007669"/>
    <property type="project" value="InterPro"/>
</dbReference>
<dbReference type="CDD" id="cd14791">
    <property type="entry name" value="GH36"/>
    <property type="match status" value="1"/>
</dbReference>
<dbReference type="AlphaFoldDB" id="A0A2T0UDJ2"/>
<dbReference type="InterPro" id="IPR038417">
    <property type="entry name" value="Alpga-gal_N_sf"/>
</dbReference>
<dbReference type="InterPro" id="IPR013785">
    <property type="entry name" value="Aldolase_TIM"/>
</dbReference>
<gene>
    <name evidence="1" type="ORF">B0I28_111117</name>
</gene>
<dbReference type="Gene3D" id="3.20.20.70">
    <property type="entry name" value="Aldolase class I"/>
    <property type="match status" value="1"/>
</dbReference>
<evidence type="ECO:0000313" key="1">
    <source>
        <dbReference type="EMBL" id="PRY56011.1"/>
    </source>
</evidence>
<dbReference type="OrthoDB" id="9758822at2"/>
<dbReference type="SUPFAM" id="SSF51445">
    <property type="entry name" value="(Trans)glycosidases"/>
    <property type="match status" value="1"/>
</dbReference>